<dbReference type="OrthoDB" id="2959291at2759"/>
<gene>
    <name evidence="1" type="ORF">MVEN_02173900</name>
</gene>
<comment type="caution">
    <text evidence="1">The sequence shown here is derived from an EMBL/GenBank/DDBJ whole genome shotgun (WGS) entry which is preliminary data.</text>
</comment>
<dbReference type="Proteomes" id="UP000620124">
    <property type="component" value="Unassembled WGS sequence"/>
</dbReference>
<keyword evidence="2" id="KW-1185">Reference proteome</keyword>
<proteinExistence type="predicted"/>
<dbReference type="AlphaFoldDB" id="A0A8H6X803"/>
<evidence type="ECO:0000313" key="1">
    <source>
        <dbReference type="EMBL" id="KAF7336258.1"/>
    </source>
</evidence>
<protein>
    <submittedName>
        <fullName evidence="1">Uncharacterized protein</fullName>
    </submittedName>
</protein>
<dbReference type="EMBL" id="JACAZI010000023">
    <property type="protein sequence ID" value="KAF7336258.1"/>
    <property type="molecule type" value="Genomic_DNA"/>
</dbReference>
<organism evidence="1 2">
    <name type="scientific">Mycena venus</name>
    <dbReference type="NCBI Taxonomy" id="2733690"/>
    <lineage>
        <taxon>Eukaryota</taxon>
        <taxon>Fungi</taxon>
        <taxon>Dikarya</taxon>
        <taxon>Basidiomycota</taxon>
        <taxon>Agaricomycotina</taxon>
        <taxon>Agaricomycetes</taxon>
        <taxon>Agaricomycetidae</taxon>
        <taxon>Agaricales</taxon>
        <taxon>Marasmiineae</taxon>
        <taxon>Mycenaceae</taxon>
        <taxon>Mycena</taxon>
    </lineage>
</organism>
<accession>A0A8H6X803</accession>
<evidence type="ECO:0000313" key="2">
    <source>
        <dbReference type="Proteomes" id="UP000620124"/>
    </source>
</evidence>
<reference evidence="1" key="1">
    <citation type="submission" date="2020-05" db="EMBL/GenBank/DDBJ databases">
        <title>Mycena genomes resolve the evolution of fungal bioluminescence.</title>
        <authorList>
            <person name="Tsai I.J."/>
        </authorList>
    </citation>
    <scope>NUCLEOTIDE SEQUENCE</scope>
    <source>
        <strain evidence="1">CCC161011</strain>
    </source>
</reference>
<sequence>MSATSSSFAPLPTGCEGHLSSTHAGAGYVGCITGNATVLQTCCSKVGSAPVFSDDTCGCPFTSTFTVDDSRSFLDCTISGLCFGPGPPNRNYAATSASPRWNTVAIMIFFGVSLLFSEMGA</sequence>
<name>A0A8H6X803_9AGAR</name>